<evidence type="ECO:0000256" key="1">
    <source>
        <dbReference type="SAM" id="Phobius"/>
    </source>
</evidence>
<accession>A0ABN1LSJ4</accession>
<keyword evidence="3" id="KW-1185">Reference proteome</keyword>
<keyword evidence="1" id="KW-0812">Transmembrane</keyword>
<name>A0ABN1LSJ4_9ALTE</name>
<dbReference type="Proteomes" id="UP001500359">
    <property type="component" value="Unassembled WGS sequence"/>
</dbReference>
<proteinExistence type="predicted"/>
<dbReference type="EMBL" id="BAAAFD010000013">
    <property type="protein sequence ID" value="GAA0859679.1"/>
    <property type="molecule type" value="Genomic_DNA"/>
</dbReference>
<comment type="caution">
    <text evidence="2">The sequence shown here is derived from an EMBL/GenBank/DDBJ whole genome shotgun (WGS) entry which is preliminary data.</text>
</comment>
<organism evidence="2 3">
    <name type="scientific">Aliiglaciecola litoralis</name>
    <dbReference type="NCBI Taxonomy" id="582857"/>
    <lineage>
        <taxon>Bacteria</taxon>
        <taxon>Pseudomonadati</taxon>
        <taxon>Pseudomonadota</taxon>
        <taxon>Gammaproteobacteria</taxon>
        <taxon>Alteromonadales</taxon>
        <taxon>Alteromonadaceae</taxon>
        <taxon>Aliiglaciecola</taxon>
    </lineage>
</organism>
<gene>
    <name evidence="2" type="ORF">GCM10009114_34060</name>
</gene>
<feature type="transmembrane region" description="Helical" evidence="1">
    <location>
        <begin position="46"/>
        <end position="63"/>
    </location>
</feature>
<protein>
    <submittedName>
        <fullName evidence="2">Uncharacterized protein</fullName>
    </submittedName>
</protein>
<keyword evidence="1" id="KW-1133">Transmembrane helix</keyword>
<feature type="transmembrane region" description="Helical" evidence="1">
    <location>
        <begin position="20"/>
        <end position="40"/>
    </location>
</feature>
<dbReference type="RefSeq" id="WP_343862175.1">
    <property type="nucleotide sequence ID" value="NZ_BAAAFD010000013.1"/>
</dbReference>
<keyword evidence="1" id="KW-0472">Membrane</keyword>
<evidence type="ECO:0000313" key="3">
    <source>
        <dbReference type="Proteomes" id="UP001500359"/>
    </source>
</evidence>
<reference evidence="2 3" key="1">
    <citation type="journal article" date="2019" name="Int. J. Syst. Evol. Microbiol.">
        <title>The Global Catalogue of Microorganisms (GCM) 10K type strain sequencing project: providing services to taxonomists for standard genome sequencing and annotation.</title>
        <authorList>
            <consortium name="The Broad Institute Genomics Platform"/>
            <consortium name="The Broad Institute Genome Sequencing Center for Infectious Disease"/>
            <person name="Wu L."/>
            <person name="Ma J."/>
        </authorList>
    </citation>
    <scope>NUCLEOTIDE SEQUENCE [LARGE SCALE GENOMIC DNA]</scope>
    <source>
        <strain evidence="2 3">JCM 15896</strain>
    </source>
</reference>
<sequence length="69" mass="7745">MQKPNKPSMFETKYLNSIEIVGWLLCITSMVLIIFVKDILPEMLPYAWAGAILGAGLIGWGAGRKHKRK</sequence>
<evidence type="ECO:0000313" key="2">
    <source>
        <dbReference type="EMBL" id="GAA0859679.1"/>
    </source>
</evidence>